<dbReference type="STRING" id="1437609.BCAL_1753"/>
<feature type="signal peptide" evidence="3">
    <location>
        <begin position="1"/>
        <end position="40"/>
    </location>
</feature>
<dbReference type="eggNOG" id="COG5624">
    <property type="taxonomic scope" value="Bacteria"/>
</dbReference>
<feature type="compositionally biased region" description="Pro residues" evidence="1">
    <location>
        <begin position="275"/>
        <end position="285"/>
    </location>
</feature>
<feature type="region of interest" description="Disordered" evidence="1">
    <location>
        <begin position="51"/>
        <end position="128"/>
    </location>
</feature>
<feature type="region of interest" description="Disordered" evidence="1">
    <location>
        <begin position="267"/>
        <end position="316"/>
    </location>
</feature>
<dbReference type="RefSeq" id="WP_043165910.1">
    <property type="nucleotide sequence ID" value="NZ_JDUV01000008.1"/>
</dbReference>
<dbReference type="AlphaFoldDB" id="A0A086ZVR5"/>
<name>A0A086ZVR5_9BIFI</name>
<keyword evidence="3" id="KW-0732">Signal</keyword>
<accession>A0A086ZVR5</accession>
<feature type="compositionally biased region" description="Acidic residues" evidence="1">
    <location>
        <begin position="83"/>
        <end position="105"/>
    </location>
</feature>
<evidence type="ECO:0000256" key="2">
    <source>
        <dbReference type="SAM" id="Phobius"/>
    </source>
</evidence>
<gene>
    <name evidence="4" type="ORF">BCAL_1753</name>
</gene>
<feature type="compositionally biased region" description="Basic and acidic residues" evidence="1">
    <location>
        <begin position="66"/>
        <end position="81"/>
    </location>
</feature>
<evidence type="ECO:0000313" key="4">
    <source>
        <dbReference type="EMBL" id="KFI50615.1"/>
    </source>
</evidence>
<keyword evidence="2" id="KW-0472">Membrane</keyword>
<keyword evidence="2" id="KW-1133">Transmembrane helix</keyword>
<protein>
    <submittedName>
        <fullName evidence="4">Peptidase</fullName>
    </submittedName>
</protein>
<dbReference type="Proteomes" id="UP000029072">
    <property type="component" value="Unassembled WGS sequence"/>
</dbReference>
<organism evidence="4 5">
    <name type="scientific">Bifidobacterium callitrichos DSM 23973</name>
    <dbReference type="NCBI Taxonomy" id="1437609"/>
    <lineage>
        <taxon>Bacteria</taxon>
        <taxon>Bacillati</taxon>
        <taxon>Actinomycetota</taxon>
        <taxon>Actinomycetes</taxon>
        <taxon>Bifidobacteriales</taxon>
        <taxon>Bifidobacteriaceae</taxon>
        <taxon>Bifidobacterium</taxon>
    </lineage>
</organism>
<reference evidence="4 5" key="1">
    <citation type="submission" date="2014-03" db="EMBL/GenBank/DDBJ databases">
        <title>Genomics of Bifidobacteria.</title>
        <authorList>
            <person name="Ventura M."/>
            <person name="Milani C."/>
            <person name="Lugli G.A."/>
        </authorList>
    </citation>
    <scope>NUCLEOTIDE SEQUENCE [LARGE SCALE GENOMIC DNA]</scope>
    <source>
        <strain evidence="4 5">DSM 23973</strain>
    </source>
</reference>
<keyword evidence="2" id="KW-0812">Transmembrane</keyword>
<feature type="chain" id="PRO_5001818110" evidence="3">
    <location>
        <begin position="41"/>
        <end position="366"/>
    </location>
</feature>
<evidence type="ECO:0000256" key="3">
    <source>
        <dbReference type="SAM" id="SignalP"/>
    </source>
</evidence>
<evidence type="ECO:0000256" key="1">
    <source>
        <dbReference type="SAM" id="MobiDB-lite"/>
    </source>
</evidence>
<feature type="transmembrane region" description="Helical" evidence="2">
    <location>
        <begin position="340"/>
        <end position="361"/>
    </location>
</feature>
<sequence length="366" mass="38934">MRNDMPRIASDGRWRRPLVAGAALLVAAAMIAMPAGTAHAVQADAAAGVVRSADDGASGIDDGDGDERPEPEQPDPDKPTPEPEPEPNPEPEPEPEPNPEPEPEPEPGPTQSEPKATSPTTQHKPVGVGSTIADTFDVTGFPDDHTTVDGDKANVTVTLWWWSGGANFDTIKAEDLFSDLNRPVGNEEPYEDRNHKRIGSWEYPAVNGRIRIGDGEEGSDGKPVTITVDKPGWYVFMWRFDGDDRAKAAATRFDDLGHAHVVIADGEQVDDPEEPGPAPNPNPEPEPGEPDDKNEQDGGDAPAPDADKQNGDGGDVDILKQISAQKYGTGKTLAKTGVNVGAIILIVVSTLGVGAFMLVVIRRHKA</sequence>
<proteinExistence type="predicted"/>
<comment type="caution">
    <text evidence="4">The sequence shown here is derived from an EMBL/GenBank/DDBJ whole genome shotgun (WGS) entry which is preliminary data.</text>
</comment>
<dbReference type="EMBL" id="JGYS01000028">
    <property type="protein sequence ID" value="KFI50615.1"/>
    <property type="molecule type" value="Genomic_DNA"/>
</dbReference>
<evidence type="ECO:0000313" key="5">
    <source>
        <dbReference type="Proteomes" id="UP000029072"/>
    </source>
</evidence>